<keyword evidence="1" id="KW-0732">Signal</keyword>
<dbReference type="SUPFAM" id="SSF52266">
    <property type="entry name" value="SGNH hydrolase"/>
    <property type="match status" value="1"/>
</dbReference>
<feature type="chain" id="PRO_5041999190" evidence="1">
    <location>
        <begin position="22"/>
        <end position="474"/>
    </location>
</feature>
<evidence type="ECO:0000259" key="3">
    <source>
        <dbReference type="Pfam" id="PF13472"/>
    </source>
</evidence>
<sequence>MKKIFGIVVVSLFFLSSQVNAQHKIRIACIGNSITYGATLPNPEKDSYPGQLQNMLGDGYEVMNFGVSGKTVIRNGDNSYVSTKKYEEALQSNPDIVTIKLGTNDSRLPYRLKLDSNFIDDYKALIHSFQQLPSKPKVILLLPVSSFLKDSERQTDEVIVNQVIPKIRQVAYEEKLEMIDLHSITADKESLFPDKLHPSVLGETILAKRIYESVVSKKKMDFDIFSKIKEEKKNSSFYGYDCVDFIFKGRNCKVVKPRFSASGLPWVWRARFFGIEPQADIALLDRGFHLVYCDVAELFGNQEAIDCWNAFYEKMHGAGLSKKVCLEGFSRGGIYVYRWAVTNPKKVACIYADAPVLDLKSWPGGKGKSKGSQEVWEIFKKDFGLSSEEAAMDFKGNPIDLVPQIVKAGFPMLHVVGDADDVVPVDENTKIFEERVKALGGNIMVIHKQDVKHHPHSLKNPQPIVDFILHSVKF</sequence>
<dbReference type="GO" id="GO:0006508">
    <property type="term" value="P:proteolysis"/>
    <property type="evidence" value="ECO:0007669"/>
    <property type="project" value="InterPro"/>
</dbReference>
<dbReference type="AlphaFoldDB" id="A0AAC9N4D0"/>
<protein>
    <submittedName>
        <fullName evidence="4">Uncharacterized protein</fullName>
    </submittedName>
</protein>
<gene>
    <name evidence="4" type="ORF">EM308_14090</name>
</gene>
<dbReference type="KEGG" id="fgl:EM308_14090"/>
<dbReference type="SUPFAM" id="SSF53474">
    <property type="entry name" value="alpha/beta-Hydrolases"/>
    <property type="match status" value="1"/>
</dbReference>
<dbReference type="EMBL" id="CP017479">
    <property type="protein sequence ID" value="AOW10540.1"/>
    <property type="molecule type" value="Genomic_DNA"/>
</dbReference>
<dbReference type="Pfam" id="PF00326">
    <property type="entry name" value="Peptidase_S9"/>
    <property type="match status" value="1"/>
</dbReference>
<dbReference type="InterPro" id="IPR029058">
    <property type="entry name" value="AB_hydrolase_fold"/>
</dbReference>
<dbReference type="RefSeq" id="WP_035636693.1">
    <property type="nucleotide sequence ID" value="NZ_CP017479.1"/>
</dbReference>
<dbReference type="InterPro" id="IPR013830">
    <property type="entry name" value="SGNH_hydro"/>
</dbReference>
<dbReference type="Pfam" id="PF13472">
    <property type="entry name" value="Lipase_GDSL_2"/>
    <property type="match status" value="1"/>
</dbReference>
<name>A0AAC9N4D0_9FLAO</name>
<evidence type="ECO:0000259" key="2">
    <source>
        <dbReference type="Pfam" id="PF00326"/>
    </source>
</evidence>
<dbReference type="Proteomes" id="UP000175968">
    <property type="component" value="Chromosome"/>
</dbReference>
<keyword evidence="5" id="KW-1185">Reference proteome</keyword>
<feature type="signal peptide" evidence="1">
    <location>
        <begin position="1"/>
        <end position="21"/>
    </location>
</feature>
<feature type="domain" description="SGNH hydrolase-type esterase" evidence="3">
    <location>
        <begin position="29"/>
        <end position="202"/>
    </location>
</feature>
<evidence type="ECO:0000256" key="1">
    <source>
        <dbReference type="SAM" id="SignalP"/>
    </source>
</evidence>
<dbReference type="InterPro" id="IPR001375">
    <property type="entry name" value="Peptidase_S9_cat"/>
</dbReference>
<dbReference type="GO" id="GO:0004622">
    <property type="term" value="F:phosphatidylcholine lysophospholipase activity"/>
    <property type="evidence" value="ECO:0007669"/>
    <property type="project" value="TreeGrafter"/>
</dbReference>
<dbReference type="Gene3D" id="3.40.50.1110">
    <property type="entry name" value="SGNH hydrolase"/>
    <property type="match status" value="1"/>
</dbReference>
<evidence type="ECO:0000313" key="5">
    <source>
        <dbReference type="Proteomes" id="UP000175968"/>
    </source>
</evidence>
<proteinExistence type="predicted"/>
<dbReference type="Gene3D" id="3.40.50.1820">
    <property type="entry name" value="alpha/beta hydrolase"/>
    <property type="match status" value="1"/>
</dbReference>
<dbReference type="GO" id="GO:0008236">
    <property type="term" value="F:serine-type peptidase activity"/>
    <property type="evidence" value="ECO:0007669"/>
    <property type="project" value="InterPro"/>
</dbReference>
<dbReference type="PANTHER" id="PTHR30383:SF5">
    <property type="entry name" value="SGNH HYDROLASE-TYPE ESTERASE DOMAIN-CONTAINING PROTEIN"/>
    <property type="match status" value="1"/>
</dbReference>
<evidence type="ECO:0000313" key="4">
    <source>
        <dbReference type="EMBL" id="AOW10540.1"/>
    </source>
</evidence>
<dbReference type="PANTHER" id="PTHR30383">
    <property type="entry name" value="THIOESTERASE 1/PROTEASE 1/LYSOPHOSPHOLIPASE L1"/>
    <property type="match status" value="1"/>
</dbReference>
<feature type="domain" description="Peptidase S9 prolyl oligopeptidase catalytic" evidence="2">
    <location>
        <begin position="318"/>
        <end position="453"/>
    </location>
</feature>
<dbReference type="InterPro" id="IPR051532">
    <property type="entry name" value="Ester_Hydrolysis_Enzymes"/>
</dbReference>
<organism evidence="4 5">
    <name type="scientific">Flavobacterium gilvum</name>
    <dbReference type="NCBI Taxonomy" id="1492737"/>
    <lineage>
        <taxon>Bacteria</taxon>
        <taxon>Pseudomonadati</taxon>
        <taxon>Bacteroidota</taxon>
        <taxon>Flavobacteriia</taxon>
        <taxon>Flavobacteriales</taxon>
        <taxon>Flavobacteriaceae</taxon>
        <taxon>Flavobacterium</taxon>
    </lineage>
</organism>
<dbReference type="InterPro" id="IPR036514">
    <property type="entry name" value="SGNH_hydro_sf"/>
</dbReference>
<accession>A0AAC9N4D0</accession>
<reference evidence="4 5" key="1">
    <citation type="submission" date="2016-10" db="EMBL/GenBank/DDBJ databases">
        <title>Flavobacterium gilvum sp. nov., isolated from stream water.</title>
        <authorList>
            <person name="Shin S.-K."/>
            <person name="Cho Y.-J."/>
            <person name="Yi H."/>
        </authorList>
    </citation>
    <scope>NUCLEOTIDE SEQUENCE [LARGE SCALE GENOMIC DNA]</scope>
    <source>
        <strain evidence="4 5">EM1308</strain>
    </source>
</reference>